<dbReference type="PANTHER" id="PTHR24094:SF15">
    <property type="entry name" value="AMP-DEPENDENT SYNTHETASE_LIGASE DOMAIN-CONTAINING PROTEIN-RELATED"/>
    <property type="match status" value="1"/>
</dbReference>
<dbReference type="Proteomes" id="UP000536604">
    <property type="component" value="Unassembled WGS sequence"/>
</dbReference>
<keyword evidence="3" id="KW-1185">Reference proteome</keyword>
<proteinExistence type="predicted"/>
<dbReference type="InterPro" id="IPR011089">
    <property type="entry name" value="GmrSD_C"/>
</dbReference>
<evidence type="ECO:0000313" key="2">
    <source>
        <dbReference type="EMBL" id="MBB6120252.1"/>
    </source>
</evidence>
<comment type="caution">
    <text evidence="2">The sequence shown here is derived from an EMBL/GenBank/DDBJ whole genome shotgun (WGS) entry which is preliminary data.</text>
</comment>
<organism evidence="2 3">
    <name type="scientific">Nocardiopsis algeriensis</name>
    <dbReference type="NCBI Taxonomy" id="1478215"/>
    <lineage>
        <taxon>Bacteria</taxon>
        <taxon>Bacillati</taxon>
        <taxon>Actinomycetota</taxon>
        <taxon>Actinomycetes</taxon>
        <taxon>Streptosporangiales</taxon>
        <taxon>Nocardiopsidaceae</taxon>
        <taxon>Nocardiopsis</taxon>
    </lineage>
</organism>
<dbReference type="AlphaFoldDB" id="A0A841IQ60"/>
<name>A0A841IQ60_9ACTN</name>
<evidence type="ECO:0000259" key="1">
    <source>
        <dbReference type="Pfam" id="PF07510"/>
    </source>
</evidence>
<evidence type="ECO:0000313" key="3">
    <source>
        <dbReference type="Proteomes" id="UP000536604"/>
    </source>
</evidence>
<protein>
    <recommendedName>
        <fullName evidence="1">GmrSD restriction endonucleases C-terminal domain-containing protein</fullName>
    </recommendedName>
</protein>
<dbReference type="EMBL" id="JACHJO010000006">
    <property type="protein sequence ID" value="MBB6120252.1"/>
    <property type="molecule type" value="Genomic_DNA"/>
</dbReference>
<accession>A0A841IQ60</accession>
<reference evidence="2 3" key="1">
    <citation type="submission" date="2020-08" db="EMBL/GenBank/DDBJ databases">
        <title>Genomic Encyclopedia of Type Strains, Phase III (KMG-III): the genomes of soil and plant-associated and newly described type strains.</title>
        <authorList>
            <person name="Whitman W."/>
        </authorList>
    </citation>
    <scope>NUCLEOTIDE SEQUENCE [LARGE SCALE GENOMIC DNA]</scope>
    <source>
        <strain evidence="2 3">CECT 8712</strain>
    </source>
</reference>
<dbReference type="RefSeq" id="WP_184291156.1">
    <property type="nucleotide sequence ID" value="NZ_JACHJO010000006.1"/>
</dbReference>
<dbReference type="PANTHER" id="PTHR24094">
    <property type="entry name" value="SECRETED PROTEIN"/>
    <property type="match status" value="1"/>
</dbReference>
<dbReference type="Pfam" id="PF07510">
    <property type="entry name" value="GmrSD_C"/>
    <property type="match status" value="1"/>
</dbReference>
<sequence>MRSTPRTAVPRTHSPLPRLRRALAAVGALVLAVSLGWSAPAAADHVLPPGIPSTSGAQSQLASLTVRAKGPQTGYDRSLFPHWAVVDSPCTARQHVLLRDGHDVVVDSGCQPTSGRWYSSYDNVWWGGAVSQISVDHMVPLSEAWKTGAASWSTAKRRDFANDVRSPQLWAVTASVNSSKGDKDPSQWMPPNTAIHCDYVKAWVNVKYRYGLTVTSSEKSSIQNTISRRC</sequence>
<feature type="domain" description="GmrSD restriction endonucleases C-terminal" evidence="1">
    <location>
        <begin position="125"/>
        <end position="220"/>
    </location>
</feature>
<gene>
    <name evidence="2" type="ORF">FHS13_002204</name>
</gene>